<feature type="compositionally biased region" description="Basic residues" evidence="1">
    <location>
        <begin position="735"/>
        <end position="747"/>
    </location>
</feature>
<reference evidence="2" key="1">
    <citation type="submission" date="2025-05" db="UniProtKB">
        <authorList>
            <consortium name="RefSeq"/>
        </authorList>
    </citation>
    <scope>NUCLEOTIDE SEQUENCE [LARGE SCALE GENOMIC DNA]</scope>
</reference>
<feature type="compositionally biased region" description="Low complexity" evidence="1">
    <location>
        <begin position="720"/>
        <end position="734"/>
    </location>
</feature>
<gene>
    <name evidence="3" type="primary">LOC113397147</name>
</gene>
<dbReference type="RefSeq" id="XP_064074220.1">
    <property type="nucleotide sequence ID" value="XM_064218150.1"/>
</dbReference>
<name>A0ABM4ASG4_VANTA</name>
<reference evidence="3" key="2">
    <citation type="submission" date="2025-08" db="UniProtKB">
        <authorList>
            <consortium name="RefSeq"/>
        </authorList>
    </citation>
    <scope>IDENTIFICATION</scope>
    <source>
        <tissue evidence="3">Whole body</tissue>
    </source>
</reference>
<feature type="region of interest" description="Disordered" evidence="1">
    <location>
        <begin position="712"/>
        <end position="747"/>
    </location>
</feature>
<feature type="compositionally biased region" description="Basic and acidic residues" evidence="1">
    <location>
        <begin position="417"/>
        <end position="426"/>
    </location>
</feature>
<organism evidence="2 3">
    <name type="scientific">Vanessa tameamea</name>
    <name type="common">Kamehameha butterfly</name>
    <dbReference type="NCBI Taxonomy" id="334116"/>
    <lineage>
        <taxon>Eukaryota</taxon>
        <taxon>Metazoa</taxon>
        <taxon>Ecdysozoa</taxon>
        <taxon>Arthropoda</taxon>
        <taxon>Hexapoda</taxon>
        <taxon>Insecta</taxon>
        <taxon>Pterygota</taxon>
        <taxon>Neoptera</taxon>
        <taxon>Endopterygota</taxon>
        <taxon>Lepidoptera</taxon>
        <taxon>Glossata</taxon>
        <taxon>Ditrysia</taxon>
        <taxon>Papilionoidea</taxon>
        <taxon>Nymphalidae</taxon>
        <taxon>Nymphalinae</taxon>
        <taxon>Vanessa</taxon>
    </lineage>
</organism>
<sequence length="747" mass="84596">MEHIRQFDWCFSQPDIYFLKEDDLTKSVTEKILRNKFHDPFISSDSEEETPKINWDEVFTKKEILNREYGVYVPCLPKIQYPKVSALTAHQQYQILKVICAEHPRVLEQVFIPRPTKTDRRVFEELKPIYEKEQKEYMEWAKTLWTNVHCVRALRPKPTIETVYDARFKMRATEMESYPKTFNMAAQIPLESRSNTIELILEKELINVDIKALPQIECRPITKKLSIMKPCLIPEPCTKHPCRFILPNEKSVSILPYTEVQRELAQFAVDNGCQYIASENALRCLVEQDRSWDIPVSVCSVFGPDGESTDVVVLGNEFSINRESVLVRTYKAYKHLLQHTLLPPAEKKKLNYKNFDQEKSNQESSKLNVLNDMDVSSDDEDNSLCIDDISQISCAEEPQPDNDDEESEQEAATSDNASEKRNEGKRKSDNVEFYNCTCKDTMFELPPPRSFKKWQIVDKTTDEIFNIVIHCSHKVRDNNGEVLLEPIPEYQLDLGGSEQSKGRIRSLALALHLRKNVSLLNVRIDGATGEVATFEATSADELRAAHADALPLAARALLGALEQLRGLRARRCVLRHQVSQPVSSRAAEHAFSIHDVHQRAMDTSSSYGVKSIGRFSSRPPKTHTSDVSNADTAPLQPSHGSNALLFAAAAAAGAALRLHFDCARAAADDELGLRAPPALCAALLPYHKHRRMAPCAFTPHEQHVCRRAPRLRAARPPPRALQLAADAEAGGARAKWPKKKKKKKKKC</sequence>
<feature type="region of interest" description="Disordered" evidence="1">
    <location>
        <begin position="395"/>
        <end position="426"/>
    </location>
</feature>
<keyword evidence="2" id="KW-1185">Reference proteome</keyword>
<feature type="region of interest" description="Disordered" evidence="1">
    <location>
        <begin position="613"/>
        <end position="635"/>
    </location>
</feature>
<evidence type="ECO:0000256" key="1">
    <source>
        <dbReference type="SAM" id="MobiDB-lite"/>
    </source>
</evidence>
<feature type="compositionally biased region" description="Acidic residues" evidence="1">
    <location>
        <begin position="398"/>
        <end position="409"/>
    </location>
</feature>
<dbReference type="GeneID" id="113397147"/>
<accession>A0ABM4ASG4</accession>
<protein>
    <submittedName>
        <fullName evidence="3">Uncharacterized protein LOC113397147</fullName>
    </submittedName>
</protein>
<evidence type="ECO:0000313" key="3">
    <source>
        <dbReference type="RefSeq" id="XP_064074220.1"/>
    </source>
</evidence>
<proteinExistence type="predicted"/>
<evidence type="ECO:0000313" key="2">
    <source>
        <dbReference type="Proteomes" id="UP001652626"/>
    </source>
</evidence>
<dbReference type="Proteomes" id="UP001652626">
    <property type="component" value="Chromosome 3"/>
</dbReference>